<dbReference type="InterPro" id="IPR025109">
    <property type="entry name" value="DUF4031"/>
</dbReference>
<dbReference type="PROSITE" id="PS00893">
    <property type="entry name" value="NUDIX_BOX"/>
    <property type="match status" value="1"/>
</dbReference>
<dbReference type="PANTHER" id="PTHR21174">
    <property type="match status" value="1"/>
</dbReference>
<sequence length="452" mass="50203">MAVYIDPARWPAHGTVFSHLVSDSSLDELHEMARRIGVSPRAFDGDHYDVAVAHYDKAVAEGAIEVDGKELGRRLVQSGLRIPAARRSERAEYALRSRWDSGIGIGPELRGLRAELLERWGEPHRRYHDRTHLLAVLRALDLLTDDAPPRPVVLAAWFHDAVYDGRPGADEEASAELAERLLPEAGFQASEVAEVARLVRLTASHRPRPDDDAGQLLCDADLAVLGGAPSVYADYVRRVSEEYASVPRPDFVRGRLQILEQLSAAELYRTPKGQQLWAKQAAENLAVEIDDLRLESLREIQVPEGLDVLTIVGVCFLREGRLLTVRKRGTQKFMLVGGKLEPGETAEQAAEREVSEEVGAVISAEDLQLLGRFHSPAANEADTWVSSTVFTVDLDEQAQQPRPQAEIEELRPLDLRPEAVAEAEPSLAPLVRRQVIPLLRRRDPRFFSAGPR</sequence>
<comment type="caution">
    <text evidence="4">The sequence shown here is derived from an EMBL/GenBank/DDBJ whole genome shotgun (WGS) entry which is preliminary data.</text>
</comment>
<keyword evidence="5" id="KW-1185">Reference proteome</keyword>
<dbReference type="InterPro" id="IPR000086">
    <property type="entry name" value="NUDIX_hydrolase_dom"/>
</dbReference>
<dbReference type="InterPro" id="IPR015797">
    <property type="entry name" value="NUDIX_hydrolase-like_dom_sf"/>
</dbReference>
<reference evidence="4 5" key="1">
    <citation type="journal article" date="2014" name="Genome Announc.">
        <title>Draft Genome Sequence of Kocuria palustris PEL.</title>
        <authorList>
            <person name="Sharma G."/>
            <person name="Khatri I."/>
            <person name="Subramanian S."/>
        </authorList>
    </citation>
    <scope>NUCLEOTIDE SEQUENCE [LARGE SCALE GENOMIC DNA]</scope>
    <source>
        <strain evidence="4 5">PEL</strain>
    </source>
</reference>
<dbReference type="CDD" id="cd04690">
    <property type="entry name" value="NUDIX_Hydrolase"/>
    <property type="match status" value="1"/>
</dbReference>
<organism evidence="4 5">
    <name type="scientific">Kocuria palustris PEL</name>
    <dbReference type="NCBI Taxonomy" id="1236550"/>
    <lineage>
        <taxon>Bacteria</taxon>
        <taxon>Bacillati</taxon>
        <taxon>Actinomycetota</taxon>
        <taxon>Actinomycetes</taxon>
        <taxon>Micrococcales</taxon>
        <taxon>Micrococcaceae</taxon>
        <taxon>Kocuria</taxon>
    </lineage>
</organism>
<dbReference type="RefSeq" id="WP_006215567.1">
    <property type="nucleotide sequence ID" value="NZ_ANHZ02000023.1"/>
</dbReference>
<dbReference type="PANTHER" id="PTHR21174:SF0">
    <property type="entry name" value="HD PHOSPHOHYDROLASE FAMILY PROTEIN-RELATED"/>
    <property type="match status" value="1"/>
</dbReference>
<evidence type="ECO:0000256" key="2">
    <source>
        <dbReference type="ARBA" id="ARBA00022801"/>
    </source>
</evidence>
<dbReference type="PROSITE" id="PS51462">
    <property type="entry name" value="NUDIX"/>
    <property type="match status" value="1"/>
</dbReference>
<dbReference type="Gene3D" id="1.10.3210.10">
    <property type="entry name" value="Hypothetical protein af1432"/>
    <property type="match status" value="1"/>
</dbReference>
<comment type="similarity">
    <text evidence="1">Belongs to the Nudix hydrolase family.</text>
</comment>
<dbReference type="EMBL" id="ANHZ02000023">
    <property type="protein sequence ID" value="EME35708.1"/>
    <property type="molecule type" value="Genomic_DNA"/>
</dbReference>
<proteinExistence type="inferred from homology"/>
<dbReference type="Pfam" id="PF13223">
    <property type="entry name" value="DUF4031"/>
    <property type="match status" value="1"/>
</dbReference>
<dbReference type="InterPro" id="IPR020476">
    <property type="entry name" value="Nudix_hydrolase"/>
</dbReference>
<dbReference type="STRING" id="71999.KPaMU14_02405"/>
<accession>M2XSB3</accession>
<evidence type="ECO:0000256" key="1">
    <source>
        <dbReference type="ARBA" id="ARBA00005582"/>
    </source>
</evidence>
<dbReference type="PRINTS" id="PR00502">
    <property type="entry name" value="NUDIXFAMILY"/>
</dbReference>
<evidence type="ECO:0000259" key="3">
    <source>
        <dbReference type="PROSITE" id="PS51462"/>
    </source>
</evidence>
<dbReference type="Pfam" id="PF00293">
    <property type="entry name" value="NUDIX"/>
    <property type="match status" value="1"/>
</dbReference>
<dbReference type="Proteomes" id="UP000009877">
    <property type="component" value="Unassembled WGS sequence"/>
</dbReference>
<feature type="domain" description="Nudix hydrolase" evidence="3">
    <location>
        <begin position="307"/>
        <end position="433"/>
    </location>
</feature>
<dbReference type="AlphaFoldDB" id="M2XSB3"/>
<dbReference type="SUPFAM" id="SSF109604">
    <property type="entry name" value="HD-domain/PDEase-like"/>
    <property type="match status" value="1"/>
</dbReference>
<gene>
    <name evidence="4" type="ORF">C884_01341</name>
</gene>
<dbReference type="GO" id="GO:0016787">
    <property type="term" value="F:hydrolase activity"/>
    <property type="evidence" value="ECO:0007669"/>
    <property type="project" value="UniProtKB-KW"/>
</dbReference>
<dbReference type="Gene3D" id="3.90.79.10">
    <property type="entry name" value="Nucleoside Triphosphate Pyrophosphohydrolase"/>
    <property type="match status" value="1"/>
</dbReference>
<evidence type="ECO:0000313" key="5">
    <source>
        <dbReference type="Proteomes" id="UP000009877"/>
    </source>
</evidence>
<keyword evidence="2" id="KW-0378">Hydrolase</keyword>
<name>M2XSB3_9MICC</name>
<dbReference type="SUPFAM" id="SSF55811">
    <property type="entry name" value="Nudix"/>
    <property type="match status" value="1"/>
</dbReference>
<dbReference type="InterPro" id="IPR009218">
    <property type="entry name" value="HD_phosphohydro"/>
</dbReference>
<protein>
    <recommendedName>
        <fullName evidence="3">Nudix hydrolase domain-containing protein</fullName>
    </recommendedName>
</protein>
<dbReference type="InterPro" id="IPR020084">
    <property type="entry name" value="NUDIX_hydrolase_CS"/>
</dbReference>
<evidence type="ECO:0000313" key="4">
    <source>
        <dbReference type="EMBL" id="EME35708.1"/>
    </source>
</evidence>